<feature type="region of interest" description="Disordered" evidence="1">
    <location>
        <begin position="412"/>
        <end position="460"/>
    </location>
</feature>
<dbReference type="AlphaFoldDB" id="A0A0D2B1T4"/>
<feature type="region of interest" description="Disordered" evidence="1">
    <location>
        <begin position="36"/>
        <end position="64"/>
    </location>
</feature>
<dbReference type="InParanoid" id="A0A0D2B1T4"/>
<feature type="region of interest" description="Disordered" evidence="1">
    <location>
        <begin position="673"/>
        <end position="713"/>
    </location>
</feature>
<feature type="compositionally biased region" description="Basic and acidic residues" evidence="1">
    <location>
        <begin position="331"/>
        <end position="344"/>
    </location>
</feature>
<feature type="compositionally biased region" description="Polar residues" evidence="1">
    <location>
        <begin position="320"/>
        <end position="330"/>
    </location>
</feature>
<keyword evidence="4" id="KW-1185">Reference proteome</keyword>
<feature type="compositionally biased region" description="Low complexity" evidence="1">
    <location>
        <begin position="37"/>
        <end position="57"/>
    </location>
</feature>
<dbReference type="GeneID" id="27311789"/>
<feature type="region of interest" description="Disordered" evidence="1">
    <location>
        <begin position="579"/>
        <end position="654"/>
    </location>
</feature>
<evidence type="ECO:0000256" key="2">
    <source>
        <dbReference type="SAM" id="Phobius"/>
    </source>
</evidence>
<accession>A0A0D2B1T4</accession>
<keyword evidence="2" id="KW-0812">Transmembrane</keyword>
<gene>
    <name evidence="3" type="ORF">PV09_03816</name>
</gene>
<reference evidence="3 4" key="1">
    <citation type="submission" date="2015-01" db="EMBL/GenBank/DDBJ databases">
        <title>The Genome Sequence of Ochroconis gallopava CBS43764.</title>
        <authorList>
            <consortium name="The Broad Institute Genomics Platform"/>
            <person name="Cuomo C."/>
            <person name="de Hoog S."/>
            <person name="Gorbushina A."/>
            <person name="Stielow B."/>
            <person name="Teixiera M."/>
            <person name="Abouelleil A."/>
            <person name="Chapman S.B."/>
            <person name="Priest M."/>
            <person name="Young S.K."/>
            <person name="Wortman J."/>
            <person name="Nusbaum C."/>
            <person name="Birren B."/>
        </authorList>
    </citation>
    <scope>NUCLEOTIDE SEQUENCE [LARGE SCALE GENOMIC DNA]</scope>
    <source>
        <strain evidence="3 4">CBS 43764</strain>
    </source>
</reference>
<protein>
    <submittedName>
        <fullName evidence="3">Uncharacterized protein</fullName>
    </submittedName>
</protein>
<dbReference type="STRING" id="253628.A0A0D2B1T4"/>
<feature type="compositionally biased region" description="Basic and acidic residues" evidence="1">
    <location>
        <begin position="294"/>
        <end position="317"/>
    </location>
</feature>
<feature type="region of interest" description="Disordered" evidence="1">
    <location>
        <begin position="175"/>
        <end position="204"/>
    </location>
</feature>
<dbReference type="EMBL" id="KN847538">
    <property type="protein sequence ID" value="KIW05289.1"/>
    <property type="molecule type" value="Genomic_DNA"/>
</dbReference>
<dbReference type="Proteomes" id="UP000053259">
    <property type="component" value="Unassembled WGS sequence"/>
</dbReference>
<feature type="region of interest" description="Disordered" evidence="1">
    <location>
        <begin position="217"/>
        <end position="268"/>
    </location>
</feature>
<dbReference type="VEuPathDB" id="FungiDB:PV09_03816"/>
<dbReference type="OrthoDB" id="5417135at2759"/>
<proteinExistence type="predicted"/>
<sequence>MNLFAPRAVRDLVDGPVHHLEIRNMLELGSRAMQMEPPSLARRAPSAATSCSNSASSDTCQKPTDDSVTLPVALGVVIPMTVALVLFVFFHRKYKKKLRAEDAADEEKYRSMDFGMDLSFGPNKKKKKLPNGLETSSVKHTRGLSLEDTESPYFFPTGGRNSVESLASLGRSIRGDPYHTGKADDMSIRSPSPFTRRDTNSTAAPSMFDTNAGLLGHAQGNPRSMPPRGTSLPPPPHLHPHVQEPEKAMLAASSPAAGQTNGGLAPAAADQSRDSYMAAAGFRKSNNYLGQFIHSRDPSVDPSAESKEMKTGDESPKVDSATSTLLGSDSTGKHSDSEYFKEIETGAPGVALSPPATTRSAPSDKPEQHEVHDKYQSVQGSMHEATPGAHDRNTHTQSYLSEYSNQGIGETEFKVTPASPPRHSQNTTASDPRHSDYRNSTYSQESAGAVPPRGQSLNAPLPEIHEHHEPYEDNLEVDEGLRNLDFDVNRLSVFMRPLPPDDPAENPEERANRIRSFYKEYFDEAKPGQNPAPNRFAQQPGRGDYYEDYDGEYLSNGYSIYDEQQKGFIVGGAPFAQPITRRAMTPPPRAPPRNFRARSGSNAPGPRFGGPRSGTSMSGYMTPPRAGSSMSNFRSGERGRPRQKPLPPPEPLMSLKTPALLKEDSALYAAFDLAPPPTFRQRQNGMRPDSPLGTERPYSPSVRPHTPLQSSYDELSPIPSPHLLRKSGTFTALDFAPRPRFAGIDTGSDAGSIRSGGSGMSAAQAYAIRAGAHRLSRLPKELAGTKDDIMTSLKPRWDIGR</sequence>
<evidence type="ECO:0000313" key="4">
    <source>
        <dbReference type="Proteomes" id="UP000053259"/>
    </source>
</evidence>
<keyword evidence="2" id="KW-0472">Membrane</keyword>
<feature type="compositionally biased region" description="Basic and acidic residues" evidence="1">
    <location>
        <begin position="175"/>
        <end position="187"/>
    </location>
</feature>
<dbReference type="HOGENOM" id="CLU_016576_0_0_1"/>
<feature type="compositionally biased region" description="Basic and acidic residues" evidence="1">
    <location>
        <begin position="362"/>
        <end position="375"/>
    </location>
</feature>
<dbReference type="RefSeq" id="XP_016215158.1">
    <property type="nucleotide sequence ID" value="XM_016357069.1"/>
</dbReference>
<feature type="transmembrane region" description="Helical" evidence="2">
    <location>
        <begin position="72"/>
        <end position="90"/>
    </location>
</feature>
<dbReference type="PANTHER" id="PTHR42088:SF1">
    <property type="entry name" value="YALI0F10131P"/>
    <property type="match status" value="1"/>
</dbReference>
<organism evidence="3 4">
    <name type="scientific">Verruconis gallopava</name>
    <dbReference type="NCBI Taxonomy" id="253628"/>
    <lineage>
        <taxon>Eukaryota</taxon>
        <taxon>Fungi</taxon>
        <taxon>Dikarya</taxon>
        <taxon>Ascomycota</taxon>
        <taxon>Pezizomycotina</taxon>
        <taxon>Dothideomycetes</taxon>
        <taxon>Pleosporomycetidae</taxon>
        <taxon>Venturiales</taxon>
        <taxon>Sympoventuriaceae</taxon>
        <taxon>Verruconis</taxon>
    </lineage>
</organism>
<evidence type="ECO:0000256" key="1">
    <source>
        <dbReference type="SAM" id="MobiDB-lite"/>
    </source>
</evidence>
<dbReference type="PANTHER" id="PTHR42088">
    <property type="entry name" value="YALI0F10131P"/>
    <property type="match status" value="1"/>
</dbReference>
<keyword evidence="2" id="KW-1133">Transmembrane helix</keyword>
<feature type="region of interest" description="Disordered" evidence="1">
    <location>
        <begin position="294"/>
        <end position="394"/>
    </location>
</feature>
<name>A0A0D2B1T4_9PEZI</name>
<evidence type="ECO:0000313" key="3">
    <source>
        <dbReference type="EMBL" id="KIW05289.1"/>
    </source>
</evidence>